<proteinExistence type="predicted"/>
<organism evidence="8 9">
    <name type="scientific">Sphingobium lactosutens DS20</name>
    <dbReference type="NCBI Taxonomy" id="1331060"/>
    <lineage>
        <taxon>Bacteria</taxon>
        <taxon>Pseudomonadati</taxon>
        <taxon>Pseudomonadota</taxon>
        <taxon>Alphaproteobacteria</taxon>
        <taxon>Sphingomonadales</taxon>
        <taxon>Sphingomonadaceae</taxon>
        <taxon>Sphingobium</taxon>
    </lineage>
</organism>
<evidence type="ECO:0000256" key="4">
    <source>
        <dbReference type="ARBA" id="ARBA00022692"/>
    </source>
</evidence>
<dbReference type="GO" id="GO:0015297">
    <property type="term" value="F:antiporter activity"/>
    <property type="evidence" value="ECO:0007669"/>
    <property type="project" value="InterPro"/>
</dbReference>
<keyword evidence="9" id="KW-1185">Reference proteome</keyword>
<feature type="transmembrane region" description="Helical" evidence="7">
    <location>
        <begin position="273"/>
        <end position="291"/>
    </location>
</feature>
<feature type="transmembrane region" description="Helical" evidence="7">
    <location>
        <begin position="443"/>
        <end position="464"/>
    </location>
</feature>
<keyword evidence="3" id="KW-1003">Cell membrane</keyword>
<dbReference type="GO" id="GO:0005886">
    <property type="term" value="C:plasma membrane"/>
    <property type="evidence" value="ECO:0007669"/>
    <property type="project" value="UniProtKB-SubCell"/>
</dbReference>
<keyword evidence="6 7" id="KW-0472">Membrane</keyword>
<dbReference type="Proteomes" id="UP000015531">
    <property type="component" value="Unassembled WGS sequence"/>
</dbReference>
<dbReference type="InterPro" id="IPR002528">
    <property type="entry name" value="MATE_fam"/>
</dbReference>
<evidence type="ECO:0000256" key="7">
    <source>
        <dbReference type="SAM" id="Phobius"/>
    </source>
</evidence>
<feature type="transmembrane region" description="Helical" evidence="7">
    <location>
        <begin position="411"/>
        <end position="431"/>
    </location>
</feature>
<reference evidence="8 9" key="1">
    <citation type="journal article" date="2013" name="Genome Announc.">
        <title>Draft Genome Sequence of Sphingobium lactosutens Strain DS20T, Isolated from a Hexachlorocyclohexane Dumpsite.</title>
        <authorList>
            <person name="Kumar R."/>
            <person name="Dwivedi V."/>
            <person name="Negi V."/>
            <person name="Khurana J.P."/>
            <person name="Lal R."/>
        </authorList>
    </citation>
    <scope>NUCLEOTIDE SEQUENCE [LARGE SCALE GENOMIC DNA]</scope>
    <source>
        <strain evidence="8 9">DS20</strain>
    </source>
</reference>
<dbReference type="InterPro" id="IPR052031">
    <property type="entry name" value="Membrane_Transporter-Flippase"/>
</dbReference>
<feature type="transmembrane region" description="Helical" evidence="7">
    <location>
        <begin position="156"/>
        <end position="176"/>
    </location>
</feature>
<dbReference type="eggNOG" id="COG0534">
    <property type="taxonomic scope" value="Bacteria"/>
</dbReference>
<evidence type="ECO:0000256" key="2">
    <source>
        <dbReference type="ARBA" id="ARBA00022448"/>
    </source>
</evidence>
<dbReference type="GO" id="GO:0042910">
    <property type="term" value="F:xenobiotic transmembrane transporter activity"/>
    <property type="evidence" value="ECO:0007669"/>
    <property type="project" value="InterPro"/>
</dbReference>
<keyword evidence="4 7" id="KW-0812">Transmembrane</keyword>
<comment type="subcellular location">
    <subcellularLocation>
        <location evidence="1">Cell inner membrane</location>
        <topology evidence="1">Multi-pass membrane protein</topology>
    </subcellularLocation>
</comment>
<feature type="transmembrane region" description="Helical" evidence="7">
    <location>
        <begin position="115"/>
        <end position="136"/>
    </location>
</feature>
<evidence type="ECO:0000256" key="5">
    <source>
        <dbReference type="ARBA" id="ARBA00022989"/>
    </source>
</evidence>
<dbReference type="PIRSF" id="PIRSF006603">
    <property type="entry name" value="DinF"/>
    <property type="match status" value="1"/>
</dbReference>
<name>T0J3W9_9SPHN</name>
<accession>T0J3W9</accession>
<feature type="transmembrane region" description="Helical" evidence="7">
    <location>
        <begin position="344"/>
        <end position="364"/>
    </location>
</feature>
<evidence type="ECO:0000256" key="3">
    <source>
        <dbReference type="ARBA" id="ARBA00022475"/>
    </source>
</evidence>
<sequence length="500" mass="52879">MRPWSASLSSLRGEMQTMATRESDSKDLTQGAIGSTLLLFAMPTLASNILQSLNGSINAIWVGRFLGAQALAATANANIIMFLMFSVVFGFGMASTVVVAQSVGAKDIDAARRAFGTAVGFCSMLGLGVALAGWIGAPALLRLLATPQEAFDLALVYLRVIFFAMPATLLVVMIMMGLRGAGDARTPLIFMIVSVAIDLVLNPVLILGLGPVPAFGIAGSAAATAAAGFISLIGVVAFIYTKDMPLRLRGAELRYLWPAADQMRVLLGKGLPVGLQMIVMSLSGLVMIGLVNREGLLVTAAYGAAQQIWTYLQMPAMAMGAAVSAMAAQNIGAARWDRISRITGYGLGYLLAVTSAMVVVILLFHEPLLALFLGDNQAAIAAAWTMQLLASWSFIFFGCTMILFGVMRANGVVVAPLLILIFTLFAVRLGFYHLAYPVLDANALWLSFPVGSLTALLLAAAVYLHGGWRKAKLMAPVHTEQCRESVNSEVEPAGRITPVG</sequence>
<dbReference type="AlphaFoldDB" id="T0J3W9"/>
<feature type="transmembrane region" description="Helical" evidence="7">
    <location>
        <begin position="311"/>
        <end position="332"/>
    </location>
</feature>
<feature type="transmembrane region" description="Helical" evidence="7">
    <location>
        <begin position="79"/>
        <end position="103"/>
    </location>
</feature>
<evidence type="ECO:0000256" key="6">
    <source>
        <dbReference type="ARBA" id="ARBA00023136"/>
    </source>
</evidence>
<feature type="transmembrane region" description="Helical" evidence="7">
    <location>
        <begin position="188"/>
        <end position="209"/>
    </location>
</feature>
<comment type="caution">
    <text evidence="8">The sequence shown here is derived from an EMBL/GenBank/DDBJ whole genome shotgun (WGS) entry which is preliminary data.</text>
</comment>
<dbReference type="PANTHER" id="PTHR43549">
    <property type="entry name" value="MULTIDRUG RESISTANCE PROTEIN YPNP-RELATED"/>
    <property type="match status" value="1"/>
</dbReference>
<dbReference type="PATRIC" id="fig|1331060.3.peg.1455"/>
<keyword evidence="5 7" id="KW-1133">Transmembrane helix</keyword>
<dbReference type="Pfam" id="PF01554">
    <property type="entry name" value="MatE"/>
    <property type="match status" value="2"/>
</dbReference>
<dbReference type="NCBIfam" id="TIGR00797">
    <property type="entry name" value="matE"/>
    <property type="match status" value="1"/>
</dbReference>
<evidence type="ECO:0000313" key="8">
    <source>
        <dbReference type="EMBL" id="EQB16684.1"/>
    </source>
</evidence>
<dbReference type="InterPro" id="IPR048279">
    <property type="entry name" value="MdtK-like"/>
</dbReference>
<keyword evidence="2" id="KW-0813">Transport</keyword>
<gene>
    <name evidence="8" type="ORF">RLDS_07675</name>
</gene>
<evidence type="ECO:0000256" key="1">
    <source>
        <dbReference type="ARBA" id="ARBA00004429"/>
    </source>
</evidence>
<protein>
    <submittedName>
        <fullName evidence="8">Multidrug transporter MatE</fullName>
    </submittedName>
</protein>
<dbReference type="PANTHER" id="PTHR43549:SF3">
    <property type="entry name" value="MULTIDRUG RESISTANCE PROTEIN YPNP-RELATED"/>
    <property type="match status" value="1"/>
</dbReference>
<evidence type="ECO:0000313" key="9">
    <source>
        <dbReference type="Proteomes" id="UP000015531"/>
    </source>
</evidence>
<feature type="transmembrane region" description="Helical" evidence="7">
    <location>
        <begin position="215"/>
        <end position="240"/>
    </location>
</feature>
<feature type="transmembrane region" description="Helical" evidence="7">
    <location>
        <begin position="384"/>
        <end position="404"/>
    </location>
</feature>
<dbReference type="EMBL" id="ATDP01000075">
    <property type="protein sequence ID" value="EQB16684.1"/>
    <property type="molecule type" value="Genomic_DNA"/>
</dbReference>